<dbReference type="PANTHER" id="PTHR36174:SF1">
    <property type="entry name" value="LIPID II:GLYCINE GLYCYLTRANSFERASE"/>
    <property type="match status" value="1"/>
</dbReference>
<evidence type="ECO:0000256" key="5">
    <source>
        <dbReference type="ARBA" id="ARBA00023315"/>
    </source>
</evidence>
<dbReference type="AlphaFoldDB" id="A0A1G1W703"/>
<dbReference type="Gene3D" id="3.40.630.30">
    <property type="match status" value="2"/>
</dbReference>
<dbReference type="InterPro" id="IPR016181">
    <property type="entry name" value="Acyl_CoA_acyltransferase"/>
</dbReference>
<dbReference type="GO" id="GO:0009252">
    <property type="term" value="P:peptidoglycan biosynthetic process"/>
    <property type="evidence" value="ECO:0007669"/>
    <property type="project" value="UniProtKB-KW"/>
</dbReference>
<keyword evidence="5" id="KW-0012">Acyltransferase</keyword>
<evidence type="ECO:0000256" key="6">
    <source>
        <dbReference type="ARBA" id="ARBA00023316"/>
    </source>
</evidence>
<evidence type="ECO:0000313" key="8">
    <source>
        <dbReference type="Proteomes" id="UP000176631"/>
    </source>
</evidence>
<name>A0A1G1W703_9BACT</name>
<dbReference type="Pfam" id="PF02388">
    <property type="entry name" value="FemAB"/>
    <property type="match status" value="3"/>
</dbReference>
<keyword evidence="2" id="KW-0808">Transferase</keyword>
<evidence type="ECO:0000256" key="1">
    <source>
        <dbReference type="ARBA" id="ARBA00009943"/>
    </source>
</evidence>
<evidence type="ECO:0000256" key="2">
    <source>
        <dbReference type="ARBA" id="ARBA00022679"/>
    </source>
</evidence>
<dbReference type="EMBL" id="MHCP01000025">
    <property type="protein sequence ID" value="OGY23449.1"/>
    <property type="molecule type" value="Genomic_DNA"/>
</dbReference>
<comment type="similarity">
    <text evidence="1">Belongs to the FemABX family.</text>
</comment>
<protein>
    <recommendedName>
        <fullName evidence="9">BioF2-like acetyltransferase domain-containing protein</fullName>
    </recommendedName>
</protein>
<keyword evidence="3" id="KW-0133">Cell shape</keyword>
<proteinExistence type="inferred from homology"/>
<evidence type="ECO:0000256" key="3">
    <source>
        <dbReference type="ARBA" id="ARBA00022960"/>
    </source>
</evidence>
<dbReference type="GO" id="GO:0071555">
    <property type="term" value="P:cell wall organization"/>
    <property type="evidence" value="ECO:0007669"/>
    <property type="project" value="UniProtKB-KW"/>
</dbReference>
<dbReference type="GO" id="GO:0008360">
    <property type="term" value="P:regulation of cell shape"/>
    <property type="evidence" value="ECO:0007669"/>
    <property type="project" value="UniProtKB-KW"/>
</dbReference>
<gene>
    <name evidence="7" type="ORF">A2172_04460</name>
</gene>
<dbReference type="STRING" id="1802593.A2172_04460"/>
<evidence type="ECO:0000256" key="4">
    <source>
        <dbReference type="ARBA" id="ARBA00022984"/>
    </source>
</evidence>
<keyword evidence="6" id="KW-0961">Cell wall biogenesis/degradation</keyword>
<sequence>MNYSVREITNKETWENFSLNASPNTFLQSWNWGEFNSALGRKIWRLGLFENDKLIGICLLIKYQSRFGNYLYAPRGPILYWKNWKEFDHLFEKIKDIAKKEAAIFVKTDPLLPAEEPIYNEFKERKFVSAETFIQVEDAWLLPLEKTEDELLNDMRKTTRYLIRAEEKQGVKIEQSNKVPDAKKFVGLLYSTATRKGFINHPKEYYIKQFEILGGENEQKIFISKKGSKTQAMAIISFYGEAACYLHGASLPAEKGSSVGYLLQWEAIKEAKRRGCKYYNFWGVVKDKHFYHGHPWYGFSLFKRGFGGFKYSYIRAQDYPLSSKYYIYKATEKARRLLRRVRYGYWED</sequence>
<dbReference type="PANTHER" id="PTHR36174">
    <property type="entry name" value="LIPID II:GLYCINE GLYCYLTRANSFERASE"/>
    <property type="match status" value="1"/>
</dbReference>
<dbReference type="Proteomes" id="UP000176631">
    <property type="component" value="Unassembled WGS sequence"/>
</dbReference>
<evidence type="ECO:0008006" key="9">
    <source>
        <dbReference type="Google" id="ProtNLM"/>
    </source>
</evidence>
<comment type="caution">
    <text evidence="7">The sequence shown here is derived from an EMBL/GenBank/DDBJ whole genome shotgun (WGS) entry which is preliminary data.</text>
</comment>
<organism evidence="7 8">
    <name type="scientific">Candidatus Woykebacteria bacterium RBG_13_40_15</name>
    <dbReference type="NCBI Taxonomy" id="1802593"/>
    <lineage>
        <taxon>Bacteria</taxon>
        <taxon>Candidatus Woykeibacteriota</taxon>
    </lineage>
</organism>
<reference evidence="7 8" key="1">
    <citation type="journal article" date="2016" name="Nat. Commun.">
        <title>Thousands of microbial genomes shed light on interconnected biogeochemical processes in an aquifer system.</title>
        <authorList>
            <person name="Anantharaman K."/>
            <person name="Brown C.T."/>
            <person name="Hug L.A."/>
            <person name="Sharon I."/>
            <person name="Castelle C.J."/>
            <person name="Probst A.J."/>
            <person name="Thomas B.C."/>
            <person name="Singh A."/>
            <person name="Wilkins M.J."/>
            <person name="Karaoz U."/>
            <person name="Brodie E.L."/>
            <person name="Williams K.H."/>
            <person name="Hubbard S.S."/>
            <person name="Banfield J.F."/>
        </authorList>
    </citation>
    <scope>NUCLEOTIDE SEQUENCE [LARGE SCALE GENOMIC DNA]</scope>
</reference>
<dbReference type="PROSITE" id="PS51191">
    <property type="entry name" value="FEMABX"/>
    <property type="match status" value="1"/>
</dbReference>
<accession>A0A1G1W703</accession>
<dbReference type="InterPro" id="IPR050644">
    <property type="entry name" value="PG_Glycine_Bridge_Synth"/>
</dbReference>
<dbReference type="SUPFAM" id="SSF55729">
    <property type="entry name" value="Acyl-CoA N-acyltransferases (Nat)"/>
    <property type="match status" value="2"/>
</dbReference>
<keyword evidence="4" id="KW-0573">Peptidoglycan synthesis</keyword>
<dbReference type="InterPro" id="IPR003447">
    <property type="entry name" value="FEMABX"/>
</dbReference>
<dbReference type="GO" id="GO:0016755">
    <property type="term" value="F:aminoacyltransferase activity"/>
    <property type="evidence" value="ECO:0007669"/>
    <property type="project" value="InterPro"/>
</dbReference>
<evidence type="ECO:0000313" key="7">
    <source>
        <dbReference type="EMBL" id="OGY23449.1"/>
    </source>
</evidence>